<dbReference type="InterPro" id="IPR050138">
    <property type="entry name" value="DHOase/Allantoinase_Hydrolase"/>
</dbReference>
<keyword evidence="2" id="KW-0479">Metal-binding</keyword>
<proteinExistence type="predicted"/>
<dbReference type="SUPFAM" id="SSF51556">
    <property type="entry name" value="Metallo-dependent hydrolases"/>
    <property type="match status" value="1"/>
</dbReference>
<dbReference type="PROSITE" id="PS00483">
    <property type="entry name" value="DIHYDROOROTASE_2"/>
    <property type="match status" value="1"/>
</dbReference>
<dbReference type="GO" id="GO:0004038">
    <property type="term" value="F:allantoinase activity"/>
    <property type="evidence" value="ECO:0007669"/>
    <property type="project" value="TreeGrafter"/>
</dbReference>
<keyword evidence="3" id="KW-0378">Hydrolase</keyword>
<dbReference type="PANTHER" id="PTHR43668">
    <property type="entry name" value="ALLANTOINASE"/>
    <property type="match status" value="1"/>
</dbReference>
<evidence type="ECO:0000313" key="5">
    <source>
        <dbReference type="EMBL" id="MCR6679334.1"/>
    </source>
</evidence>
<evidence type="ECO:0000256" key="3">
    <source>
        <dbReference type="ARBA" id="ARBA00022801"/>
    </source>
</evidence>
<dbReference type="Pfam" id="PF01979">
    <property type="entry name" value="Amidohydro_1"/>
    <property type="match status" value="1"/>
</dbReference>
<evidence type="ECO:0000259" key="4">
    <source>
        <dbReference type="Pfam" id="PF01979"/>
    </source>
</evidence>
<reference evidence="5" key="1">
    <citation type="submission" date="2022-07" db="EMBL/GenBank/DDBJ databases">
        <title>Diversity of ethanolamine utilization by human commensal Escherichia coli.</title>
        <authorList>
            <person name="Jubelin G."/>
        </authorList>
    </citation>
    <scope>NUCLEOTIDE SEQUENCE</scope>
    <source>
        <strain evidence="5">S1</strain>
    </source>
</reference>
<gene>
    <name evidence="5" type="ORF">NVV43_28125</name>
</gene>
<feature type="non-terminal residue" evidence="5">
    <location>
        <position position="1"/>
    </location>
</feature>
<dbReference type="InterPro" id="IPR032466">
    <property type="entry name" value="Metal_Hydrolase"/>
</dbReference>
<dbReference type="PANTHER" id="PTHR43668:SF2">
    <property type="entry name" value="ALLANTOINASE"/>
    <property type="match status" value="1"/>
</dbReference>
<name>A0AAW5MTE3_9ESCH</name>
<evidence type="ECO:0000313" key="6">
    <source>
        <dbReference type="Proteomes" id="UP001206878"/>
    </source>
</evidence>
<dbReference type="InterPro" id="IPR002195">
    <property type="entry name" value="Dihydroorotase_CS"/>
</dbReference>
<feature type="non-terminal residue" evidence="5">
    <location>
        <position position="84"/>
    </location>
</feature>
<sequence length="84" mass="9335">DDRKAIVAALKDDTIQVIATDHAPHTKDEKAKEFKEAPSGMIGLETALSLAVTNLVKTVDLTYRDMISKLTINPARFYNLDRGY</sequence>
<dbReference type="GO" id="GO:0046872">
    <property type="term" value="F:metal ion binding"/>
    <property type="evidence" value="ECO:0007669"/>
    <property type="project" value="UniProtKB-KW"/>
</dbReference>
<comment type="function">
    <text evidence="1">Catalyzes the reversible cyclization of carbamoyl aspartate to dihydroorotate.</text>
</comment>
<feature type="domain" description="Amidohydrolase-related" evidence="4">
    <location>
        <begin position="2"/>
        <end position="81"/>
    </location>
</feature>
<dbReference type="GO" id="GO:0005737">
    <property type="term" value="C:cytoplasm"/>
    <property type="evidence" value="ECO:0007669"/>
    <property type="project" value="TreeGrafter"/>
</dbReference>
<dbReference type="InterPro" id="IPR006680">
    <property type="entry name" value="Amidohydro-rel"/>
</dbReference>
<dbReference type="GO" id="GO:0006145">
    <property type="term" value="P:purine nucleobase catabolic process"/>
    <property type="evidence" value="ECO:0007669"/>
    <property type="project" value="TreeGrafter"/>
</dbReference>
<organism evidence="5 6">
    <name type="scientific">Escherichia marmotae</name>
    <dbReference type="NCBI Taxonomy" id="1499973"/>
    <lineage>
        <taxon>Bacteria</taxon>
        <taxon>Pseudomonadati</taxon>
        <taxon>Pseudomonadota</taxon>
        <taxon>Gammaproteobacteria</taxon>
        <taxon>Enterobacterales</taxon>
        <taxon>Enterobacteriaceae</taxon>
        <taxon>Escherichia</taxon>
    </lineage>
</organism>
<dbReference type="Gene3D" id="3.20.20.140">
    <property type="entry name" value="Metal-dependent hydrolases"/>
    <property type="match status" value="1"/>
</dbReference>
<dbReference type="Proteomes" id="UP001206878">
    <property type="component" value="Unassembled WGS sequence"/>
</dbReference>
<dbReference type="AlphaFoldDB" id="A0AAW5MTE3"/>
<dbReference type="EMBL" id="JANPXH010001125">
    <property type="protein sequence ID" value="MCR6679334.1"/>
    <property type="molecule type" value="Genomic_DNA"/>
</dbReference>
<comment type="caution">
    <text evidence="5">The sequence shown here is derived from an EMBL/GenBank/DDBJ whole genome shotgun (WGS) entry which is preliminary data.</text>
</comment>
<accession>A0AAW5MTE3</accession>
<protein>
    <submittedName>
        <fullName evidence="5">Amidohydrolase family protein</fullName>
    </submittedName>
</protein>
<evidence type="ECO:0000256" key="2">
    <source>
        <dbReference type="ARBA" id="ARBA00022723"/>
    </source>
</evidence>
<evidence type="ECO:0000256" key="1">
    <source>
        <dbReference type="ARBA" id="ARBA00002368"/>
    </source>
</evidence>